<name>A0ABN9KZ56_9NEOB</name>
<reference evidence="11" key="1">
    <citation type="submission" date="2023-07" db="EMBL/GenBank/DDBJ databases">
        <authorList>
            <person name="Stuckert A."/>
        </authorList>
    </citation>
    <scope>NUCLEOTIDE SEQUENCE</scope>
</reference>
<evidence type="ECO:0000313" key="11">
    <source>
        <dbReference type="EMBL" id="CAJ0925936.1"/>
    </source>
</evidence>
<evidence type="ECO:0000256" key="2">
    <source>
        <dbReference type="ARBA" id="ARBA00022448"/>
    </source>
</evidence>
<evidence type="ECO:0000313" key="12">
    <source>
        <dbReference type="Proteomes" id="UP001176940"/>
    </source>
</evidence>
<dbReference type="PANTHER" id="PTHR37984">
    <property type="entry name" value="PROTEIN CBG26694"/>
    <property type="match status" value="1"/>
</dbReference>
<keyword evidence="2" id="KW-0813">Transport</keyword>
<sequence>MNVTLDFSSAYHPQANGQAERTNQILMTYLRHFSNVHHNDWSDLLPWAEFACNNHINDSSTKSPFFIVYGQHPGVPLPVLPASGVPAADLLSEEFSRVWQTKVELEQAENRIKRHADKRRLDPPLYQPGDKVWLSSRFIRLKIPLYKLGPPYIGPFEVFARINDVVYKLKLPPSLRTGRRPSGVMFRLEGVGPKADPEEMRAKMRQDVISSVRNFLIYVAVLRIMWMNIDLCTPKKMETTETDAKWRPIKCLLLPQYGGRFRRGFHLNHIFVGFTMKPRGVTGAIGPQKLSNLSRVR</sequence>
<dbReference type="PANTHER" id="PTHR37984:SF5">
    <property type="entry name" value="PROTEIN NYNRIN-LIKE"/>
    <property type="match status" value="1"/>
</dbReference>
<dbReference type="InterPro" id="IPR050951">
    <property type="entry name" value="Retrovirus_Pol_polyprotein"/>
</dbReference>
<dbReference type="PROSITE" id="PS50994">
    <property type="entry name" value="INTEGRASE"/>
    <property type="match status" value="1"/>
</dbReference>
<keyword evidence="8" id="KW-0472">Membrane</keyword>
<proteinExistence type="inferred from homology"/>
<comment type="caution">
    <text evidence="11">The sequence shown here is derived from an EMBL/GenBank/DDBJ whole genome shotgun (WGS) entry which is preliminary data.</text>
</comment>
<dbReference type="InterPro" id="IPR001584">
    <property type="entry name" value="Integrase_cat-core"/>
</dbReference>
<evidence type="ECO:0000256" key="5">
    <source>
        <dbReference type="ARBA" id="ARBA00022927"/>
    </source>
</evidence>
<dbReference type="Proteomes" id="UP001176940">
    <property type="component" value="Unassembled WGS sequence"/>
</dbReference>
<evidence type="ECO:0000256" key="8">
    <source>
        <dbReference type="ARBA" id="ARBA00023136"/>
    </source>
</evidence>
<evidence type="ECO:0000256" key="7">
    <source>
        <dbReference type="ARBA" id="ARBA00023128"/>
    </source>
</evidence>
<dbReference type="InterPro" id="IPR012337">
    <property type="entry name" value="RNaseH-like_sf"/>
</dbReference>
<accession>A0ABN9KZ56</accession>
<protein>
    <recommendedName>
        <fullName evidence="10">Integrase catalytic domain-containing protein</fullName>
    </recommendedName>
</protein>
<dbReference type="InterPro" id="IPR019603">
    <property type="entry name" value="Tom5"/>
</dbReference>
<comment type="similarity">
    <text evidence="9">Belongs to the Tom5 family.</text>
</comment>
<evidence type="ECO:0000256" key="1">
    <source>
        <dbReference type="ARBA" id="ARBA00004572"/>
    </source>
</evidence>
<keyword evidence="6" id="KW-1133">Transmembrane helix</keyword>
<keyword evidence="3" id="KW-0812">Transmembrane</keyword>
<dbReference type="InterPro" id="IPR036397">
    <property type="entry name" value="RNaseH_sf"/>
</dbReference>
<keyword evidence="7" id="KW-0496">Mitochondrion</keyword>
<dbReference type="SUPFAM" id="SSF53098">
    <property type="entry name" value="Ribonuclease H-like"/>
    <property type="match status" value="1"/>
</dbReference>
<dbReference type="InterPro" id="IPR056924">
    <property type="entry name" value="SH3_Tf2-1"/>
</dbReference>
<feature type="domain" description="Integrase catalytic" evidence="10">
    <location>
        <begin position="1"/>
        <end position="72"/>
    </location>
</feature>
<evidence type="ECO:0000256" key="3">
    <source>
        <dbReference type="ARBA" id="ARBA00022692"/>
    </source>
</evidence>
<dbReference type="EMBL" id="CAUEEQ010003736">
    <property type="protein sequence ID" value="CAJ0925936.1"/>
    <property type="molecule type" value="Genomic_DNA"/>
</dbReference>
<keyword evidence="12" id="KW-1185">Reference proteome</keyword>
<evidence type="ECO:0000256" key="6">
    <source>
        <dbReference type="ARBA" id="ARBA00022989"/>
    </source>
</evidence>
<keyword evidence="5" id="KW-0653">Protein transport</keyword>
<dbReference type="Gene3D" id="3.30.420.10">
    <property type="entry name" value="Ribonuclease H-like superfamily/Ribonuclease H"/>
    <property type="match status" value="1"/>
</dbReference>
<evidence type="ECO:0000259" key="10">
    <source>
        <dbReference type="PROSITE" id="PS50994"/>
    </source>
</evidence>
<organism evidence="11 12">
    <name type="scientific">Ranitomeya imitator</name>
    <name type="common">mimic poison frog</name>
    <dbReference type="NCBI Taxonomy" id="111125"/>
    <lineage>
        <taxon>Eukaryota</taxon>
        <taxon>Metazoa</taxon>
        <taxon>Chordata</taxon>
        <taxon>Craniata</taxon>
        <taxon>Vertebrata</taxon>
        <taxon>Euteleostomi</taxon>
        <taxon>Amphibia</taxon>
        <taxon>Batrachia</taxon>
        <taxon>Anura</taxon>
        <taxon>Neobatrachia</taxon>
        <taxon>Hyloidea</taxon>
        <taxon>Dendrobatidae</taxon>
        <taxon>Dendrobatinae</taxon>
        <taxon>Ranitomeya</taxon>
    </lineage>
</organism>
<dbReference type="Pfam" id="PF10642">
    <property type="entry name" value="Tom5"/>
    <property type="match status" value="1"/>
</dbReference>
<evidence type="ECO:0000256" key="4">
    <source>
        <dbReference type="ARBA" id="ARBA00022787"/>
    </source>
</evidence>
<gene>
    <name evidence="11" type="ORF">RIMI_LOCUS2634734</name>
</gene>
<evidence type="ECO:0000256" key="9">
    <source>
        <dbReference type="ARBA" id="ARBA00025716"/>
    </source>
</evidence>
<dbReference type="Pfam" id="PF24626">
    <property type="entry name" value="SH3_Tf2-1"/>
    <property type="match status" value="1"/>
</dbReference>
<keyword evidence="4" id="KW-1000">Mitochondrion outer membrane</keyword>
<comment type="subcellular location">
    <subcellularLocation>
        <location evidence="1">Mitochondrion outer membrane</location>
        <topology evidence="1">Single-pass membrane protein</topology>
    </subcellularLocation>
</comment>